<keyword evidence="3" id="KW-0732">Signal</keyword>
<comment type="subcellular location">
    <subcellularLocation>
        <location evidence="1">Periplasm</location>
    </subcellularLocation>
</comment>
<gene>
    <name evidence="4" type="ORF">ACFOEN_13290</name>
</gene>
<reference evidence="5" key="1">
    <citation type="journal article" date="2019" name="Int. J. Syst. Evol. Microbiol.">
        <title>The Global Catalogue of Microorganisms (GCM) 10K type strain sequencing project: providing services to taxonomists for standard genome sequencing and annotation.</title>
        <authorList>
            <consortium name="The Broad Institute Genomics Platform"/>
            <consortium name="The Broad Institute Genome Sequencing Center for Infectious Disease"/>
            <person name="Wu L."/>
            <person name="Ma J."/>
        </authorList>
    </citation>
    <scope>NUCLEOTIDE SEQUENCE [LARGE SCALE GENOMIC DNA]</scope>
    <source>
        <strain evidence="5">KCTC 52168</strain>
    </source>
</reference>
<dbReference type="Proteomes" id="UP001595556">
    <property type="component" value="Unassembled WGS sequence"/>
</dbReference>
<organism evidence="4 5">
    <name type="scientific">Piscinibacterium candidicorallinum</name>
    <dbReference type="NCBI Taxonomy" id="1793872"/>
    <lineage>
        <taxon>Bacteria</taxon>
        <taxon>Pseudomonadati</taxon>
        <taxon>Pseudomonadota</taxon>
        <taxon>Betaproteobacteria</taxon>
        <taxon>Burkholderiales</taxon>
        <taxon>Piscinibacterium</taxon>
    </lineage>
</organism>
<comment type="similarity">
    <text evidence="2">Belongs to the bacterial solute-binding protein SsuA/TauA family.</text>
</comment>
<name>A0ABV7H841_9BURK</name>
<protein>
    <submittedName>
        <fullName evidence="4">Phosphate/phosphite/phosphonate ABC transporter substrate-binding protein</fullName>
    </submittedName>
</protein>
<dbReference type="Pfam" id="PF12974">
    <property type="entry name" value="Phosphonate-bd"/>
    <property type="match status" value="1"/>
</dbReference>
<accession>A0ABV7H841</accession>
<dbReference type="EMBL" id="JBHRTI010000007">
    <property type="protein sequence ID" value="MFC3148600.1"/>
    <property type="molecule type" value="Genomic_DNA"/>
</dbReference>
<dbReference type="SUPFAM" id="SSF53850">
    <property type="entry name" value="Periplasmic binding protein-like II"/>
    <property type="match status" value="1"/>
</dbReference>
<dbReference type="RefSeq" id="WP_377304697.1">
    <property type="nucleotide sequence ID" value="NZ_CP180191.1"/>
</dbReference>
<proteinExistence type="inferred from homology"/>
<evidence type="ECO:0000256" key="2">
    <source>
        <dbReference type="ARBA" id="ARBA00010742"/>
    </source>
</evidence>
<evidence type="ECO:0000313" key="4">
    <source>
        <dbReference type="EMBL" id="MFC3148600.1"/>
    </source>
</evidence>
<dbReference type="PANTHER" id="PTHR30024:SF47">
    <property type="entry name" value="TAURINE-BINDING PERIPLASMIC PROTEIN"/>
    <property type="match status" value="1"/>
</dbReference>
<keyword evidence="5" id="KW-1185">Reference proteome</keyword>
<evidence type="ECO:0000313" key="5">
    <source>
        <dbReference type="Proteomes" id="UP001595556"/>
    </source>
</evidence>
<dbReference type="Gene3D" id="3.40.190.10">
    <property type="entry name" value="Periplasmic binding protein-like II"/>
    <property type="match status" value="2"/>
</dbReference>
<comment type="caution">
    <text evidence="4">The sequence shown here is derived from an EMBL/GenBank/DDBJ whole genome shotgun (WGS) entry which is preliminary data.</text>
</comment>
<dbReference type="PANTHER" id="PTHR30024">
    <property type="entry name" value="ALIPHATIC SULFONATES-BINDING PROTEIN-RELATED"/>
    <property type="match status" value="1"/>
</dbReference>
<sequence length="279" mass="29844">MLSMLPPLDLRSRSRRATLHRLMLMSLPVLWSGGAAAQGGTRTVVGLSSGLGDTASMLDAREDFAPVVQLLGEKAGLEVLAIPPTQIAGTIAAGRCDVMLVLTSDAWRAQNDSGWRVIALSDDTAGNMVSLHARKGLAMKSPADLKGRKIAVNGSFARDVLGALLRQNGIEKQVAELRETRDPQALAYFLQNGFADVAATREPDVAAALEKAGAASFFKTDKIPVYALIANPKLPQERLERLRKAVIGQRFGGDFQGRTRIRAFTAVSADHAVALSLFD</sequence>
<evidence type="ECO:0000256" key="1">
    <source>
        <dbReference type="ARBA" id="ARBA00004418"/>
    </source>
</evidence>
<evidence type="ECO:0000256" key="3">
    <source>
        <dbReference type="ARBA" id="ARBA00022729"/>
    </source>
</evidence>